<proteinExistence type="predicted"/>
<protein>
    <recommendedName>
        <fullName evidence="2">DUF6993 domain-containing protein</fullName>
    </recommendedName>
</protein>
<feature type="region of interest" description="Disordered" evidence="1">
    <location>
        <begin position="126"/>
        <end position="244"/>
    </location>
</feature>
<feature type="domain" description="DUF6993" evidence="2">
    <location>
        <begin position="63"/>
        <end position="145"/>
    </location>
</feature>
<evidence type="ECO:0000313" key="3">
    <source>
        <dbReference type="EMBL" id="MBM7815527.1"/>
    </source>
</evidence>
<evidence type="ECO:0000259" key="2">
    <source>
        <dbReference type="Pfam" id="PF22504"/>
    </source>
</evidence>
<accession>A0ABS2SGZ8</accession>
<comment type="caution">
    <text evidence="3">The sequence shown here is derived from an EMBL/GenBank/DDBJ whole genome shotgun (WGS) entry which is preliminary data.</text>
</comment>
<evidence type="ECO:0000313" key="4">
    <source>
        <dbReference type="Proteomes" id="UP000809290"/>
    </source>
</evidence>
<feature type="compositionally biased region" description="Polar residues" evidence="1">
    <location>
        <begin position="126"/>
        <end position="140"/>
    </location>
</feature>
<dbReference type="Pfam" id="PF22504">
    <property type="entry name" value="DUF6993"/>
    <property type="match status" value="1"/>
</dbReference>
<name>A0ABS2SGZ8_9MICO</name>
<dbReference type="RefSeq" id="WP_204514458.1">
    <property type="nucleotide sequence ID" value="NZ_JAFBCP010000001.1"/>
</dbReference>
<dbReference type="Proteomes" id="UP000809290">
    <property type="component" value="Unassembled WGS sequence"/>
</dbReference>
<keyword evidence="4" id="KW-1185">Reference proteome</keyword>
<dbReference type="PROSITE" id="PS51257">
    <property type="entry name" value="PROKAR_LIPOPROTEIN"/>
    <property type="match status" value="1"/>
</dbReference>
<evidence type="ECO:0000256" key="1">
    <source>
        <dbReference type="SAM" id="MobiDB-lite"/>
    </source>
</evidence>
<feature type="compositionally biased region" description="Basic and acidic residues" evidence="1">
    <location>
        <begin position="147"/>
        <end position="184"/>
    </location>
</feature>
<sequence length="244" mass="26136">MKQESASSGFRVRQRFVAACVGVVTVTALSGCGLFMKESTPGPPKKQTKEKEAVVTKVLKDVQPLTEIDGVPTSKQFFEHMLETGYKAEDLEATIDRSPLDHDVPSKMFGIKVKEGCVIGEVRQGSVSGSLVEPNESNKSCLYGNVDRPEGVEPPKGEERADADKDNGVGHLPGDDMHERKDGESSEGSNDNASEDSGQDTSEEQETPKPKKKKKKKQSDSGSNDRSESGTDEGSDSGSANSIG</sequence>
<feature type="compositionally biased region" description="Acidic residues" evidence="1">
    <location>
        <begin position="193"/>
        <end position="205"/>
    </location>
</feature>
<gene>
    <name evidence="3" type="ORF">JOE56_000221</name>
</gene>
<dbReference type="EMBL" id="JAFBCP010000001">
    <property type="protein sequence ID" value="MBM7815527.1"/>
    <property type="molecule type" value="Genomic_DNA"/>
</dbReference>
<organism evidence="3 4">
    <name type="scientific">Brevibacterium paucivorans</name>
    <dbReference type="NCBI Taxonomy" id="170994"/>
    <lineage>
        <taxon>Bacteria</taxon>
        <taxon>Bacillati</taxon>
        <taxon>Actinomycetota</taxon>
        <taxon>Actinomycetes</taxon>
        <taxon>Micrococcales</taxon>
        <taxon>Brevibacteriaceae</taxon>
        <taxon>Brevibacterium</taxon>
    </lineage>
</organism>
<dbReference type="InterPro" id="IPR054262">
    <property type="entry name" value="DUF6993"/>
</dbReference>
<reference evidence="3 4" key="1">
    <citation type="submission" date="2021-01" db="EMBL/GenBank/DDBJ databases">
        <title>Sequencing the genomes of 1000 actinobacteria strains.</title>
        <authorList>
            <person name="Klenk H.-P."/>
        </authorList>
    </citation>
    <scope>NUCLEOTIDE SEQUENCE [LARGE SCALE GENOMIC DNA]</scope>
    <source>
        <strain evidence="3 4">DSM 13657</strain>
    </source>
</reference>